<dbReference type="InterPro" id="IPR000073">
    <property type="entry name" value="AB_hydrolase_1"/>
</dbReference>
<dbReference type="Pfam" id="PF00561">
    <property type="entry name" value="Abhydrolase_1"/>
    <property type="match status" value="1"/>
</dbReference>
<dbReference type="RefSeq" id="WP_052407591.1">
    <property type="nucleotide sequence ID" value="NZ_JOEF01000016.1"/>
</dbReference>
<dbReference type="PANTHER" id="PTHR43248">
    <property type="entry name" value="2-SUCCINYL-6-HYDROXY-2,4-CYCLOHEXADIENE-1-CARBOXYLATE SYNTHASE"/>
    <property type="match status" value="1"/>
</dbReference>
<evidence type="ECO:0000256" key="2">
    <source>
        <dbReference type="ARBA" id="ARBA00022801"/>
    </source>
</evidence>
<dbReference type="Proteomes" id="UP000183376">
    <property type="component" value="Chromosome I"/>
</dbReference>
<evidence type="ECO:0000256" key="1">
    <source>
        <dbReference type="ARBA" id="ARBA00010088"/>
    </source>
</evidence>
<organism evidence="6 7">
    <name type="scientific">Allokutzneria albata</name>
    <name type="common">Kibdelosporangium albatum</name>
    <dbReference type="NCBI Taxonomy" id="211114"/>
    <lineage>
        <taxon>Bacteria</taxon>
        <taxon>Bacillati</taxon>
        <taxon>Actinomycetota</taxon>
        <taxon>Actinomycetes</taxon>
        <taxon>Pseudonocardiales</taxon>
        <taxon>Pseudonocardiaceae</taxon>
        <taxon>Allokutzneria</taxon>
    </lineage>
</organism>
<feature type="chain" id="PRO_5009245951" evidence="3">
    <location>
        <begin position="27"/>
        <end position="464"/>
    </location>
</feature>
<dbReference type="InterPro" id="IPR013595">
    <property type="entry name" value="Pept_S33_TAP-like_C"/>
</dbReference>
<dbReference type="InterPro" id="IPR029058">
    <property type="entry name" value="AB_hydrolase_fold"/>
</dbReference>
<evidence type="ECO:0000313" key="6">
    <source>
        <dbReference type="EMBL" id="SDM88532.1"/>
    </source>
</evidence>
<dbReference type="STRING" id="211114.SAMN04489726_3838"/>
<dbReference type="GO" id="GO:0016787">
    <property type="term" value="F:hydrolase activity"/>
    <property type="evidence" value="ECO:0007669"/>
    <property type="project" value="UniProtKB-KW"/>
</dbReference>
<evidence type="ECO:0000259" key="5">
    <source>
        <dbReference type="Pfam" id="PF08386"/>
    </source>
</evidence>
<keyword evidence="7" id="KW-1185">Reference proteome</keyword>
<dbReference type="Gene3D" id="3.40.50.1820">
    <property type="entry name" value="alpha/beta hydrolase"/>
    <property type="match status" value="1"/>
</dbReference>
<keyword evidence="2" id="KW-0378">Hydrolase</keyword>
<protein>
    <submittedName>
        <fullName evidence="6">TAP-like protein</fullName>
    </submittedName>
</protein>
<dbReference type="OrthoDB" id="4006962at2"/>
<keyword evidence="3" id="KW-0732">Signal</keyword>
<dbReference type="AlphaFoldDB" id="A0A1G9WVH3"/>
<dbReference type="InterPro" id="IPR051601">
    <property type="entry name" value="Serine_prot/Carboxylest_S33"/>
</dbReference>
<dbReference type="eggNOG" id="COG0596">
    <property type="taxonomic scope" value="Bacteria"/>
</dbReference>
<evidence type="ECO:0000313" key="7">
    <source>
        <dbReference type="Proteomes" id="UP000183376"/>
    </source>
</evidence>
<evidence type="ECO:0000259" key="4">
    <source>
        <dbReference type="Pfam" id="PF00561"/>
    </source>
</evidence>
<dbReference type="PANTHER" id="PTHR43248:SF25">
    <property type="entry name" value="AB HYDROLASE-1 DOMAIN-CONTAINING PROTEIN-RELATED"/>
    <property type="match status" value="1"/>
</dbReference>
<dbReference type="EMBL" id="LT629701">
    <property type="protein sequence ID" value="SDM88532.1"/>
    <property type="molecule type" value="Genomic_DNA"/>
</dbReference>
<dbReference type="SUPFAM" id="SSF53474">
    <property type="entry name" value="alpha/beta-Hydrolases"/>
    <property type="match status" value="1"/>
</dbReference>
<dbReference type="Pfam" id="PF08386">
    <property type="entry name" value="Abhydrolase_4"/>
    <property type="match status" value="1"/>
</dbReference>
<proteinExistence type="inferred from homology"/>
<accession>A0A1G9WVH3</accession>
<gene>
    <name evidence="6" type="ORF">SAMN04489726_3838</name>
</gene>
<evidence type="ECO:0000256" key="3">
    <source>
        <dbReference type="SAM" id="SignalP"/>
    </source>
</evidence>
<reference evidence="6 7" key="1">
    <citation type="submission" date="2016-10" db="EMBL/GenBank/DDBJ databases">
        <authorList>
            <person name="de Groot N.N."/>
        </authorList>
    </citation>
    <scope>NUCLEOTIDE SEQUENCE [LARGE SCALE GENOMIC DNA]</scope>
    <source>
        <strain evidence="6 7">DSM 44149</strain>
    </source>
</reference>
<comment type="similarity">
    <text evidence="1">Belongs to the peptidase S33 family.</text>
</comment>
<feature type="domain" description="AB hydrolase-1" evidence="4">
    <location>
        <begin position="77"/>
        <end position="268"/>
    </location>
</feature>
<feature type="domain" description="Peptidase S33 tripeptidyl aminopeptidase-like C-terminal" evidence="5">
    <location>
        <begin position="375"/>
        <end position="461"/>
    </location>
</feature>
<sequence length="464" mass="49376">MRTTAAALLALGVALTAVPAPGSAKAAPALDWKPCTEGATAQCSTLTVPLDRANSSGKIELAVSRAPARDPGRRLGVLMFNPGGPGTGTADLVANQPQTFFPTEILDRFDVIGVDFRGTGKSTPVQCALPAHDPLVDRFPTIAPGVAKLVGSNAAFAESCVAKTGPVMAHLDTATIARDLDALREALGEKQISYLGISYGTMLGQAYAELFPHRLRALALDGVVDRSLPTAQLLRDNAEATRDGWTYFVDWCAREASCALHGKDVRQVLRDVLARADRGELKDGDKAVTAREVQANVTASLNLAGLLPALAKGLLAASTGDGTQVSKGMFSLPSYASYRSIICQDVPARFDLPAAVRESRALNPDLGGYSEFWDIASGCVGWTQPTRWHPHPWRAAPRSTLLVSGEHDVATPRVWAENAHRQIPGSHLLTWRGLGHSTWTGNNRCAHLAIRNYLLTLAAPTAQC</sequence>
<name>A0A1G9WVH3_ALLAB</name>
<feature type="signal peptide" evidence="3">
    <location>
        <begin position="1"/>
        <end position="26"/>
    </location>
</feature>